<evidence type="ECO:0000313" key="4">
    <source>
        <dbReference type="Proteomes" id="UP000523955"/>
    </source>
</evidence>
<proteinExistence type="predicted"/>
<feature type="compositionally biased region" description="Low complexity" evidence="1">
    <location>
        <begin position="197"/>
        <end position="229"/>
    </location>
</feature>
<dbReference type="Pfam" id="PF13529">
    <property type="entry name" value="Peptidase_C39_2"/>
    <property type="match status" value="1"/>
</dbReference>
<sequence>MPRPRTIAIGALAALLVATPFIPRGGDPDGSLLPSGKEKYDALATSGTAVAGRVTPAMQAEIDRVVAQGRALGRLSGKAATTSLVDDLVRCANFEGQTYCLGSGWTESSPAEVRARAAAAARTLAARPAGTTTTTGDLDVLGTLRRTAALSPDARAAAERRELTDAARSVAKVWLLRHEIQGEPLPDGFLEAHPEARASAPTAGTTAAKASASPSPSPSASPTAAPAPTAKRKTRKDYPRRATVLDPSQVAEQERTYWCGPTTMQMITWGWKQEDLGQAHWADKLGTTTGGTAISDMVRVVNQNTGWDGKDYAGTYITLDIKDYTYQQWLLLTMRHIVDYKAPMIFHPILLKKYYPYLDDDASGHFQAGRGYDKRGKKTTVVSYFEPWNQQRFDPSEPYIARVQWRWAYKSYRANEAHFQHNIGV</sequence>
<dbReference type="AlphaFoldDB" id="A0A7X0RHB0"/>
<dbReference type="Gene3D" id="3.90.70.10">
    <property type="entry name" value="Cysteine proteinases"/>
    <property type="match status" value="1"/>
</dbReference>
<feature type="region of interest" description="Disordered" evidence="1">
    <location>
        <begin position="196"/>
        <end position="244"/>
    </location>
</feature>
<dbReference type="InterPro" id="IPR039564">
    <property type="entry name" value="Peptidase_C39-like"/>
</dbReference>
<evidence type="ECO:0000256" key="1">
    <source>
        <dbReference type="SAM" id="MobiDB-lite"/>
    </source>
</evidence>
<feature type="domain" description="Peptidase C39-like" evidence="2">
    <location>
        <begin position="253"/>
        <end position="380"/>
    </location>
</feature>
<comment type="caution">
    <text evidence="3">The sequence shown here is derived from an EMBL/GenBank/DDBJ whole genome shotgun (WGS) entry which is preliminary data.</text>
</comment>
<dbReference type="EMBL" id="JACKXE010000001">
    <property type="protein sequence ID" value="MBB6628281.1"/>
    <property type="molecule type" value="Genomic_DNA"/>
</dbReference>
<organism evidence="3 4">
    <name type="scientific">Nocardioides luti</name>
    <dbReference type="NCBI Taxonomy" id="2761101"/>
    <lineage>
        <taxon>Bacteria</taxon>
        <taxon>Bacillati</taxon>
        <taxon>Actinomycetota</taxon>
        <taxon>Actinomycetes</taxon>
        <taxon>Propionibacteriales</taxon>
        <taxon>Nocardioidaceae</taxon>
        <taxon>Nocardioides</taxon>
    </lineage>
</organism>
<evidence type="ECO:0000259" key="2">
    <source>
        <dbReference type="Pfam" id="PF13529"/>
    </source>
</evidence>
<name>A0A7X0RHB0_9ACTN</name>
<dbReference type="RefSeq" id="WP_185253360.1">
    <property type="nucleotide sequence ID" value="NZ_JACKXE010000001.1"/>
</dbReference>
<gene>
    <name evidence="3" type="ORF">H5V45_13215</name>
</gene>
<accession>A0A7X0RHB0</accession>
<keyword evidence="4" id="KW-1185">Reference proteome</keyword>
<protein>
    <submittedName>
        <fullName evidence="3">C39 family peptidase</fullName>
    </submittedName>
</protein>
<evidence type="ECO:0000313" key="3">
    <source>
        <dbReference type="EMBL" id="MBB6628281.1"/>
    </source>
</evidence>
<dbReference type="Proteomes" id="UP000523955">
    <property type="component" value="Unassembled WGS sequence"/>
</dbReference>
<reference evidence="3 4" key="1">
    <citation type="submission" date="2020-08" db="EMBL/GenBank/DDBJ databases">
        <authorList>
            <person name="Seo M.-J."/>
        </authorList>
    </citation>
    <scope>NUCLEOTIDE SEQUENCE [LARGE SCALE GENOMIC DNA]</scope>
    <source>
        <strain evidence="3 4">KIGAM211</strain>
    </source>
</reference>